<evidence type="ECO:0000313" key="2">
    <source>
        <dbReference type="Proteomes" id="UP000053279"/>
    </source>
</evidence>
<protein>
    <submittedName>
        <fullName evidence="1">Uncharacterized protein</fullName>
    </submittedName>
</protein>
<name>R1E4L5_NANST</name>
<accession>R1E4L5</accession>
<organism evidence="1 2">
    <name type="scientific">Nanobsidianus stetteri</name>
    <dbReference type="NCBI Taxonomy" id="1294122"/>
    <lineage>
        <taxon>Archaea</taxon>
        <taxon>Nanobdellota</taxon>
        <taxon>Candidatus Nanoarchaeia</taxon>
        <taxon>Nanoarchaeales</taxon>
        <taxon>Nanopusillaceae</taxon>
        <taxon>Candidatus Nanobsidianus</taxon>
    </lineage>
</organism>
<dbReference type="AlphaFoldDB" id="R1E4L5"/>
<gene>
    <name evidence="1" type="ORF">Nst1_490</name>
</gene>
<reference evidence="1 2" key="1">
    <citation type="submission" date="2013-02" db="EMBL/GenBank/DDBJ databases">
        <title>Insights into archaeal evolution and symbiosis from the genomes of a Nanoarchaeon and its crenarchaeal host from Yellowstone National Park.</title>
        <authorList>
            <person name="Podar M."/>
            <person name="Makarova K.S."/>
            <person name="Graham D.E."/>
            <person name="Wolf Y.I."/>
            <person name="Koonin E.V."/>
            <person name="Reysenbach A.-L."/>
        </authorList>
    </citation>
    <scope>NUCLEOTIDE SEQUENCE [LARGE SCALE GENOMIC DNA]</scope>
</reference>
<sequence length="53" mass="6543">MEKFILRDDNYVLKFNFNNGKKIYLNLLYLKNSTYYYKANKIINDFSSKYCRL</sequence>
<evidence type="ECO:0000313" key="1">
    <source>
        <dbReference type="EMBL" id="EOD42332.1"/>
    </source>
</evidence>
<dbReference type="EMBL" id="APJZ01000004">
    <property type="protein sequence ID" value="EOD42332.1"/>
    <property type="molecule type" value="Genomic_DNA"/>
</dbReference>
<comment type="caution">
    <text evidence="1">The sequence shown here is derived from an EMBL/GenBank/DDBJ whole genome shotgun (WGS) entry which is preliminary data.</text>
</comment>
<dbReference type="Proteomes" id="UP000053279">
    <property type="component" value="Unassembled WGS sequence"/>
</dbReference>
<keyword evidence="2" id="KW-1185">Reference proteome</keyword>
<proteinExistence type="predicted"/>